<dbReference type="EMBL" id="WHUW01000464">
    <property type="protein sequence ID" value="KAF8414639.1"/>
    <property type="molecule type" value="Genomic_DNA"/>
</dbReference>
<feature type="coiled-coil region" evidence="1">
    <location>
        <begin position="155"/>
        <end position="189"/>
    </location>
</feature>
<evidence type="ECO:0000313" key="3">
    <source>
        <dbReference type="EMBL" id="KAF8414639.1"/>
    </source>
</evidence>
<organism evidence="3 4">
    <name type="scientific">Boletus edulis BED1</name>
    <dbReference type="NCBI Taxonomy" id="1328754"/>
    <lineage>
        <taxon>Eukaryota</taxon>
        <taxon>Fungi</taxon>
        <taxon>Dikarya</taxon>
        <taxon>Basidiomycota</taxon>
        <taxon>Agaricomycotina</taxon>
        <taxon>Agaricomycetes</taxon>
        <taxon>Agaricomycetidae</taxon>
        <taxon>Boletales</taxon>
        <taxon>Boletineae</taxon>
        <taxon>Boletaceae</taxon>
        <taxon>Boletoideae</taxon>
        <taxon>Boletus</taxon>
    </lineage>
</organism>
<gene>
    <name evidence="3" type="ORF">L210DRAFT_989816</name>
</gene>
<feature type="compositionally biased region" description="Polar residues" evidence="2">
    <location>
        <begin position="12"/>
        <end position="22"/>
    </location>
</feature>
<protein>
    <submittedName>
        <fullName evidence="3">Uncharacterized protein</fullName>
    </submittedName>
</protein>
<sequence>MTDLCSSKAEATGTTETIQVRQGNKRSLRHQEIKISERKKKKFKSAYLLADEEDDLEVIPPGNHTLRGKGKADSLAPPELSEEAAFQSDVSERNISTSSRNMKKLKNDKHELDACVEANPHFQVKALPSIGHIHRQAAGSKKVALKKNSDVEVLIARLQKSVRDIEKTQGALEEKRKKLLSRITDLQTQSSRT</sequence>
<reference evidence="3" key="1">
    <citation type="submission" date="2019-10" db="EMBL/GenBank/DDBJ databases">
        <authorList>
            <consortium name="DOE Joint Genome Institute"/>
            <person name="Kuo A."/>
            <person name="Miyauchi S."/>
            <person name="Kiss E."/>
            <person name="Drula E."/>
            <person name="Kohler A."/>
            <person name="Sanchez-Garcia M."/>
            <person name="Andreopoulos B."/>
            <person name="Barry K.W."/>
            <person name="Bonito G."/>
            <person name="Buee M."/>
            <person name="Carver A."/>
            <person name="Chen C."/>
            <person name="Cichocki N."/>
            <person name="Clum A."/>
            <person name="Culley D."/>
            <person name="Crous P.W."/>
            <person name="Fauchery L."/>
            <person name="Girlanda M."/>
            <person name="Hayes R."/>
            <person name="Keri Z."/>
            <person name="LaButti K."/>
            <person name="Lipzen A."/>
            <person name="Lombard V."/>
            <person name="Magnuson J."/>
            <person name="Maillard F."/>
            <person name="Morin E."/>
            <person name="Murat C."/>
            <person name="Nolan M."/>
            <person name="Ohm R."/>
            <person name="Pangilinan J."/>
            <person name="Pereira M."/>
            <person name="Perotto S."/>
            <person name="Peter M."/>
            <person name="Riley R."/>
            <person name="Sitrit Y."/>
            <person name="Stielow B."/>
            <person name="Szollosi G."/>
            <person name="Zifcakova L."/>
            <person name="Stursova M."/>
            <person name="Spatafora J.W."/>
            <person name="Tedersoo L."/>
            <person name="Vaario L.-M."/>
            <person name="Yamada A."/>
            <person name="Yan M."/>
            <person name="Wang P."/>
            <person name="Xu J."/>
            <person name="Bruns T."/>
            <person name="Baldrian P."/>
            <person name="Vilgalys R."/>
            <person name="Henrissat B."/>
            <person name="Grigoriev I.V."/>
            <person name="Hibbett D."/>
            <person name="Nagy L.G."/>
            <person name="Martin F.M."/>
        </authorList>
    </citation>
    <scope>NUCLEOTIDE SEQUENCE</scope>
    <source>
        <strain evidence="3">BED1</strain>
    </source>
</reference>
<feature type="region of interest" description="Disordered" evidence="2">
    <location>
        <begin position="60"/>
        <end position="104"/>
    </location>
</feature>
<evidence type="ECO:0000256" key="1">
    <source>
        <dbReference type="SAM" id="Coils"/>
    </source>
</evidence>
<comment type="caution">
    <text evidence="3">The sequence shown here is derived from an EMBL/GenBank/DDBJ whole genome shotgun (WGS) entry which is preliminary data.</text>
</comment>
<evidence type="ECO:0000313" key="4">
    <source>
        <dbReference type="Proteomes" id="UP001194468"/>
    </source>
</evidence>
<dbReference type="Proteomes" id="UP001194468">
    <property type="component" value="Unassembled WGS sequence"/>
</dbReference>
<accession>A0AAD4BAB9</accession>
<name>A0AAD4BAB9_BOLED</name>
<feature type="region of interest" description="Disordered" evidence="2">
    <location>
        <begin position="1"/>
        <end position="29"/>
    </location>
</feature>
<keyword evidence="4" id="KW-1185">Reference proteome</keyword>
<reference evidence="3" key="2">
    <citation type="journal article" date="2020" name="Nat. Commun.">
        <title>Large-scale genome sequencing of mycorrhizal fungi provides insights into the early evolution of symbiotic traits.</title>
        <authorList>
            <person name="Miyauchi S."/>
            <person name="Kiss E."/>
            <person name="Kuo A."/>
            <person name="Drula E."/>
            <person name="Kohler A."/>
            <person name="Sanchez-Garcia M."/>
            <person name="Morin E."/>
            <person name="Andreopoulos B."/>
            <person name="Barry K.W."/>
            <person name="Bonito G."/>
            <person name="Buee M."/>
            <person name="Carver A."/>
            <person name="Chen C."/>
            <person name="Cichocki N."/>
            <person name="Clum A."/>
            <person name="Culley D."/>
            <person name="Crous P.W."/>
            <person name="Fauchery L."/>
            <person name="Girlanda M."/>
            <person name="Hayes R.D."/>
            <person name="Keri Z."/>
            <person name="LaButti K."/>
            <person name="Lipzen A."/>
            <person name="Lombard V."/>
            <person name="Magnuson J."/>
            <person name="Maillard F."/>
            <person name="Murat C."/>
            <person name="Nolan M."/>
            <person name="Ohm R.A."/>
            <person name="Pangilinan J."/>
            <person name="Pereira M.F."/>
            <person name="Perotto S."/>
            <person name="Peter M."/>
            <person name="Pfister S."/>
            <person name="Riley R."/>
            <person name="Sitrit Y."/>
            <person name="Stielow J.B."/>
            <person name="Szollosi G."/>
            <person name="Zifcakova L."/>
            <person name="Stursova M."/>
            <person name="Spatafora J.W."/>
            <person name="Tedersoo L."/>
            <person name="Vaario L.M."/>
            <person name="Yamada A."/>
            <person name="Yan M."/>
            <person name="Wang P."/>
            <person name="Xu J."/>
            <person name="Bruns T."/>
            <person name="Baldrian P."/>
            <person name="Vilgalys R."/>
            <person name="Dunand C."/>
            <person name="Henrissat B."/>
            <person name="Grigoriev I.V."/>
            <person name="Hibbett D."/>
            <person name="Nagy L.G."/>
            <person name="Martin F.M."/>
        </authorList>
    </citation>
    <scope>NUCLEOTIDE SEQUENCE</scope>
    <source>
        <strain evidence="3">BED1</strain>
    </source>
</reference>
<keyword evidence="1" id="KW-0175">Coiled coil</keyword>
<evidence type="ECO:0000256" key="2">
    <source>
        <dbReference type="SAM" id="MobiDB-lite"/>
    </source>
</evidence>
<proteinExistence type="predicted"/>
<dbReference type="AlphaFoldDB" id="A0AAD4BAB9"/>